<name>A0A6V8LBQ0_9ACTN</name>
<feature type="transmembrane region" description="Helical" evidence="4">
    <location>
        <begin position="39"/>
        <end position="58"/>
    </location>
</feature>
<feature type="transmembrane region" description="Helical" evidence="4">
    <location>
        <begin position="237"/>
        <end position="259"/>
    </location>
</feature>
<feature type="transmembrane region" description="Helical" evidence="4">
    <location>
        <begin position="7"/>
        <end position="33"/>
    </location>
</feature>
<dbReference type="InterPro" id="IPR011712">
    <property type="entry name" value="Sig_transdc_His_kin_sub3_dim/P"/>
</dbReference>
<organism evidence="6 7">
    <name type="scientific">Phytohabitans rumicis</name>
    <dbReference type="NCBI Taxonomy" id="1076125"/>
    <lineage>
        <taxon>Bacteria</taxon>
        <taxon>Bacillati</taxon>
        <taxon>Actinomycetota</taxon>
        <taxon>Actinomycetes</taxon>
        <taxon>Micromonosporales</taxon>
        <taxon>Micromonosporaceae</taxon>
    </lineage>
</organism>
<dbReference type="SUPFAM" id="SSF55874">
    <property type="entry name" value="ATPase domain of HSP90 chaperone/DNA topoisomerase II/histidine kinase"/>
    <property type="match status" value="1"/>
</dbReference>
<evidence type="ECO:0000313" key="7">
    <source>
        <dbReference type="Proteomes" id="UP000482960"/>
    </source>
</evidence>
<dbReference type="Gene3D" id="1.20.5.1930">
    <property type="match status" value="1"/>
</dbReference>
<keyword evidence="3" id="KW-0902">Two-component regulatory system</keyword>
<evidence type="ECO:0000256" key="2">
    <source>
        <dbReference type="ARBA" id="ARBA00022777"/>
    </source>
</evidence>
<feature type="transmembrane region" description="Helical" evidence="4">
    <location>
        <begin position="99"/>
        <end position="126"/>
    </location>
</feature>
<dbReference type="CDD" id="cd16917">
    <property type="entry name" value="HATPase_UhpB-NarQ-NarX-like"/>
    <property type="match status" value="1"/>
</dbReference>
<dbReference type="Proteomes" id="UP000482960">
    <property type="component" value="Unassembled WGS sequence"/>
</dbReference>
<dbReference type="PANTHER" id="PTHR24421">
    <property type="entry name" value="NITRATE/NITRITE SENSOR PROTEIN NARX-RELATED"/>
    <property type="match status" value="1"/>
</dbReference>
<reference evidence="6 7" key="1">
    <citation type="submission" date="2020-03" db="EMBL/GenBank/DDBJ databases">
        <title>Whole genome shotgun sequence of Phytohabitans rumicis NBRC 108638.</title>
        <authorList>
            <person name="Komaki H."/>
            <person name="Tamura T."/>
        </authorList>
    </citation>
    <scope>NUCLEOTIDE SEQUENCE [LARGE SCALE GENOMIC DNA]</scope>
    <source>
        <strain evidence="6 7">NBRC 108638</strain>
    </source>
</reference>
<protein>
    <recommendedName>
        <fullName evidence="5">Signal transduction histidine kinase subgroup 3 dimerisation and phosphoacceptor domain-containing protein</fullName>
    </recommendedName>
</protein>
<dbReference type="GO" id="GO:0046983">
    <property type="term" value="F:protein dimerization activity"/>
    <property type="evidence" value="ECO:0007669"/>
    <property type="project" value="InterPro"/>
</dbReference>
<feature type="domain" description="Signal transduction histidine kinase subgroup 3 dimerisation and phosphoacceptor" evidence="5">
    <location>
        <begin position="454"/>
        <end position="521"/>
    </location>
</feature>
<feature type="transmembrane region" description="Helical" evidence="4">
    <location>
        <begin position="271"/>
        <end position="293"/>
    </location>
</feature>
<reference evidence="6 7" key="2">
    <citation type="submission" date="2020-03" db="EMBL/GenBank/DDBJ databases">
        <authorList>
            <person name="Ichikawa N."/>
            <person name="Kimura A."/>
            <person name="Kitahashi Y."/>
            <person name="Uohara A."/>
        </authorList>
    </citation>
    <scope>NUCLEOTIDE SEQUENCE [LARGE SCALE GENOMIC DNA]</scope>
    <source>
        <strain evidence="6 7">NBRC 108638</strain>
    </source>
</reference>
<evidence type="ECO:0000313" key="6">
    <source>
        <dbReference type="EMBL" id="GFJ90085.1"/>
    </source>
</evidence>
<sequence length="648" mass="68603">MKSSRVAYALFAFAMAEAVVAVGGAFVAGMGWADAVDSYLVTNTAMGATVPVCGVLIARHRPENPIGWLFLAFGLAHLTTAAMVPVASYGADHGWPDAALRVCVTVFQLAWPFGIGMCLALALQLFPTGRPVSPRWRPLVWLTVATGLLFVLWVGTDPAALALAGREVTSYLAFEQPGWLVLANPLNLVVDLLVVAGLVVRYVRGDDRTRRQLLWLVLAVIAMIVINWQRWVLNDEGGILLLLAVPLIPAAVTVAILRYELLDIRLVVSRTVLYGLLTLGVVGAYALLVAVLDRVLRDAGAPVVATVLIALAFNPARQRLQRVVDRAFYGARDDPVRAVSAVGERLAGDDLGGVLDGVREALRLPFAALRTGAGELAASGTPPETVHTVALTYRGERVGDLLVGVRVGERRLSGADRAVLDLLATPLAVALHATRLSDELQVSRERLVTATEEERRRLHRELHDSLGPALTGAAFKADAAGNLAATDPARAAQLSSELGTQIRGAIDDVRRLVYGLRPPALDELGLVGAVRRQAEQLTGDVAIAVDAVEALPPLPAAVEVAAYRIATEALTNVVRHSRARRAVVSLRADRAALRVSVTDDGAPNGPWRLGVGLRSIAERTAELGGACEAGPTPDGGRVAAVLPLGVGT</sequence>
<dbReference type="Pfam" id="PF07730">
    <property type="entry name" value="HisKA_3"/>
    <property type="match status" value="1"/>
</dbReference>
<dbReference type="Gene3D" id="3.30.450.40">
    <property type="match status" value="1"/>
</dbReference>
<dbReference type="GO" id="GO:0016020">
    <property type="term" value="C:membrane"/>
    <property type="evidence" value="ECO:0007669"/>
    <property type="project" value="InterPro"/>
</dbReference>
<dbReference type="GO" id="GO:0000155">
    <property type="term" value="F:phosphorelay sensor kinase activity"/>
    <property type="evidence" value="ECO:0007669"/>
    <property type="project" value="InterPro"/>
</dbReference>
<dbReference type="InterPro" id="IPR029016">
    <property type="entry name" value="GAF-like_dom_sf"/>
</dbReference>
<evidence type="ECO:0000259" key="5">
    <source>
        <dbReference type="Pfam" id="PF07730"/>
    </source>
</evidence>
<accession>A0A6V8LBQ0</accession>
<evidence type="ECO:0000256" key="1">
    <source>
        <dbReference type="ARBA" id="ARBA00022679"/>
    </source>
</evidence>
<evidence type="ECO:0000256" key="3">
    <source>
        <dbReference type="ARBA" id="ARBA00023012"/>
    </source>
</evidence>
<keyword evidence="1" id="KW-0808">Transferase</keyword>
<feature type="transmembrane region" description="Helical" evidence="4">
    <location>
        <begin position="65"/>
        <end position="87"/>
    </location>
</feature>
<keyword evidence="4" id="KW-0472">Membrane</keyword>
<gene>
    <name evidence="6" type="ORF">Prum_037270</name>
</gene>
<dbReference type="InterPro" id="IPR036890">
    <property type="entry name" value="HATPase_C_sf"/>
</dbReference>
<dbReference type="Gene3D" id="3.30.565.10">
    <property type="entry name" value="Histidine kinase-like ATPase, C-terminal domain"/>
    <property type="match status" value="1"/>
</dbReference>
<comment type="caution">
    <text evidence="6">The sequence shown here is derived from an EMBL/GenBank/DDBJ whole genome shotgun (WGS) entry which is preliminary data.</text>
</comment>
<feature type="transmembrane region" description="Helical" evidence="4">
    <location>
        <begin position="212"/>
        <end position="231"/>
    </location>
</feature>
<dbReference type="EMBL" id="BLPG01000001">
    <property type="protein sequence ID" value="GFJ90085.1"/>
    <property type="molecule type" value="Genomic_DNA"/>
</dbReference>
<keyword evidence="4" id="KW-0812">Transmembrane</keyword>
<feature type="transmembrane region" description="Helical" evidence="4">
    <location>
        <begin position="138"/>
        <end position="156"/>
    </location>
</feature>
<dbReference type="AlphaFoldDB" id="A0A6V8LBQ0"/>
<evidence type="ECO:0000256" key="4">
    <source>
        <dbReference type="SAM" id="Phobius"/>
    </source>
</evidence>
<keyword evidence="2" id="KW-0418">Kinase</keyword>
<dbReference type="RefSeq" id="WP_218577273.1">
    <property type="nucleotide sequence ID" value="NZ_BAABJB010000009.1"/>
</dbReference>
<proteinExistence type="predicted"/>
<keyword evidence="4" id="KW-1133">Transmembrane helix</keyword>
<keyword evidence="7" id="KW-1185">Reference proteome</keyword>
<feature type="transmembrane region" description="Helical" evidence="4">
    <location>
        <begin position="176"/>
        <end position="200"/>
    </location>
</feature>
<dbReference type="InterPro" id="IPR050482">
    <property type="entry name" value="Sensor_HK_TwoCompSys"/>
</dbReference>